<dbReference type="Proteomes" id="UP000242188">
    <property type="component" value="Unassembled WGS sequence"/>
</dbReference>
<proteinExistence type="predicted"/>
<evidence type="ECO:0000313" key="3">
    <source>
        <dbReference type="EMBL" id="OWF42918.1"/>
    </source>
</evidence>
<evidence type="ECO:0000259" key="2">
    <source>
        <dbReference type="PROSITE" id="PS50157"/>
    </source>
</evidence>
<reference evidence="3 4" key="1">
    <citation type="journal article" date="2017" name="Nat. Ecol. Evol.">
        <title>Scallop genome provides insights into evolution of bilaterian karyotype and development.</title>
        <authorList>
            <person name="Wang S."/>
            <person name="Zhang J."/>
            <person name="Jiao W."/>
            <person name="Li J."/>
            <person name="Xun X."/>
            <person name="Sun Y."/>
            <person name="Guo X."/>
            <person name="Huan P."/>
            <person name="Dong B."/>
            <person name="Zhang L."/>
            <person name="Hu X."/>
            <person name="Sun X."/>
            <person name="Wang J."/>
            <person name="Zhao C."/>
            <person name="Wang Y."/>
            <person name="Wang D."/>
            <person name="Huang X."/>
            <person name="Wang R."/>
            <person name="Lv J."/>
            <person name="Li Y."/>
            <person name="Zhang Z."/>
            <person name="Liu B."/>
            <person name="Lu W."/>
            <person name="Hui Y."/>
            <person name="Liang J."/>
            <person name="Zhou Z."/>
            <person name="Hou R."/>
            <person name="Li X."/>
            <person name="Liu Y."/>
            <person name="Li H."/>
            <person name="Ning X."/>
            <person name="Lin Y."/>
            <person name="Zhao L."/>
            <person name="Xing Q."/>
            <person name="Dou J."/>
            <person name="Li Y."/>
            <person name="Mao J."/>
            <person name="Guo H."/>
            <person name="Dou H."/>
            <person name="Li T."/>
            <person name="Mu C."/>
            <person name="Jiang W."/>
            <person name="Fu Q."/>
            <person name="Fu X."/>
            <person name="Miao Y."/>
            <person name="Liu J."/>
            <person name="Yu Q."/>
            <person name="Li R."/>
            <person name="Liao H."/>
            <person name="Li X."/>
            <person name="Kong Y."/>
            <person name="Jiang Z."/>
            <person name="Chourrout D."/>
            <person name="Li R."/>
            <person name="Bao Z."/>
        </authorList>
    </citation>
    <scope>NUCLEOTIDE SEQUENCE [LARGE SCALE GENOMIC DNA]</scope>
    <source>
        <strain evidence="3 4">PY_sf001</strain>
    </source>
</reference>
<dbReference type="PROSITE" id="PS00028">
    <property type="entry name" value="ZINC_FINGER_C2H2_1"/>
    <property type="match status" value="2"/>
</dbReference>
<dbReference type="AlphaFoldDB" id="A0A210Q2D8"/>
<sequence length="82" mass="9345">MASDLYALNDSFHEVELQDTVPQSTNLCDACGKRYITKHGLKRHIQIRHEKNTNMKCHICQAVFTEKGHLQGHANAHHGIRP</sequence>
<dbReference type="SMART" id="SM00355">
    <property type="entry name" value="ZnF_C2H2"/>
    <property type="match status" value="2"/>
</dbReference>
<dbReference type="GO" id="GO:0008270">
    <property type="term" value="F:zinc ion binding"/>
    <property type="evidence" value="ECO:0007669"/>
    <property type="project" value="UniProtKB-KW"/>
</dbReference>
<gene>
    <name evidence="3" type="ORF">KP79_PYT24951</name>
</gene>
<organism evidence="3 4">
    <name type="scientific">Mizuhopecten yessoensis</name>
    <name type="common">Japanese scallop</name>
    <name type="synonym">Patinopecten yessoensis</name>
    <dbReference type="NCBI Taxonomy" id="6573"/>
    <lineage>
        <taxon>Eukaryota</taxon>
        <taxon>Metazoa</taxon>
        <taxon>Spiralia</taxon>
        <taxon>Lophotrochozoa</taxon>
        <taxon>Mollusca</taxon>
        <taxon>Bivalvia</taxon>
        <taxon>Autobranchia</taxon>
        <taxon>Pteriomorphia</taxon>
        <taxon>Pectinida</taxon>
        <taxon>Pectinoidea</taxon>
        <taxon>Pectinidae</taxon>
        <taxon>Mizuhopecten</taxon>
    </lineage>
</organism>
<comment type="caution">
    <text evidence="3">The sequence shown here is derived from an EMBL/GenBank/DDBJ whole genome shotgun (WGS) entry which is preliminary data.</text>
</comment>
<accession>A0A210Q2D8</accession>
<dbReference type="Pfam" id="PF13894">
    <property type="entry name" value="zf-C2H2_4"/>
    <property type="match status" value="1"/>
</dbReference>
<dbReference type="PROSITE" id="PS50157">
    <property type="entry name" value="ZINC_FINGER_C2H2_2"/>
    <property type="match status" value="2"/>
</dbReference>
<keyword evidence="1" id="KW-0479">Metal-binding</keyword>
<dbReference type="EMBL" id="NEDP02005203">
    <property type="protein sequence ID" value="OWF42918.1"/>
    <property type="molecule type" value="Genomic_DNA"/>
</dbReference>
<name>A0A210Q2D8_MIZYE</name>
<dbReference type="Gene3D" id="3.30.160.60">
    <property type="entry name" value="Classic Zinc Finger"/>
    <property type="match status" value="1"/>
</dbReference>
<feature type="domain" description="C2H2-type" evidence="2">
    <location>
        <begin position="55"/>
        <end position="82"/>
    </location>
</feature>
<dbReference type="InterPro" id="IPR036236">
    <property type="entry name" value="Znf_C2H2_sf"/>
</dbReference>
<protein>
    <submittedName>
        <fullName evidence="3">Zinc finger and SCAN domain-containing protein 5C</fullName>
    </submittedName>
</protein>
<evidence type="ECO:0000256" key="1">
    <source>
        <dbReference type="PROSITE-ProRule" id="PRU00042"/>
    </source>
</evidence>
<keyword evidence="4" id="KW-1185">Reference proteome</keyword>
<keyword evidence="1" id="KW-0862">Zinc</keyword>
<dbReference type="InterPro" id="IPR013087">
    <property type="entry name" value="Znf_C2H2_type"/>
</dbReference>
<evidence type="ECO:0000313" key="4">
    <source>
        <dbReference type="Proteomes" id="UP000242188"/>
    </source>
</evidence>
<dbReference type="SUPFAM" id="SSF57667">
    <property type="entry name" value="beta-beta-alpha zinc fingers"/>
    <property type="match status" value="1"/>
</dbReference>
<dbReference type="Pfam" id="PF00096">
    <property type="entry name" value="zf-C2H2"/>
    <property type="match status" value="1"/>
</dbReference>
<feature type="domain" description="C2H2-type" evidence="2">
    <location>
        <begin position="26"/>
        <end position="54"/>
    </location>
</feature>
<keyword evidence="1" id="KW-0863">Zinc-finger</keyword>